<dbReference type="Gene3D" id="1.25.40.20">
    <property type="entry name" value="Ankyrin repeat-containing domain"/>
    <property type="match status" value="2"/>
</dbReference>
<evidence type="ECO:0000256" key="8">
    <source>
        <dbReference type="ARBA" id="ARBA00065548"/>
    </source>
</evidence>
<dbReference type="Proteomes" id="UP000694415">
    <property type="component" value="Unplaced"/>
</dbReference>
<feature type="compositionally biased region" description="Low complexity" evidence="12">
    <location>
        <begin position="465"/>
        <end position="477"/>
    </location>
</feature>
<feature type="repeat" description="ANK" evidence="10">
    <location>
        <begin position="249"/>
        <end position="281"/>
    </location>
</feature>
<keyword evidence="2 9" id="KW-0963">Cytoplasm</keyword>
<dbReference type="GO" id="GO:0004857">
    <property type="term" value="F:enzyme inhibitor activity"/>
    <property type="evidence" value="ECO:0007669"/>
    <property type="project" value="TreeGrafter"/>
</dbReference>
<feature type="compositionally biased region" description="Basic and acidic residues" evidence="12">
    <location>
        <begin position="375"/>
        <end position="385"/>
    </location>
</feature>
<feature type="repeat" description="ANK" evidence="10">
    <location>
        <begin position="123"/>
        <end position="155"/>
    </location>
</feature>
<evidence type="ECO:0000256" key="5">
    <source>
        <dbReference type="ARBA" id="ARBA00023043"/>
    </source>
</evidence>
<feature type="compositionally biased region" description="Basic and acidic residues" evidence="12">
    <location>
        <begin position="818"/>
        <end position="830"/>
    </location>
</feature>
<evidence type="ECO:0000256" key="11">
    <source>
        <dbReference type="SAM" id="Coils"/>
    </source>
</evidence>
<sequence>MAELEHLGGKRAESARARRAEQLRRWRGSLTEQEPAERQGAGRQLQTRRGSPRVRFEDGAVFLAACSSGDTDEVKKLLARGADINTVNVDGLTALHQACIDENLDMVKFLVENRANVNQQDNEGWTPLHAAASCGYLNIAEYFISHGASVGIVNSEGEVPSDLAEEPAMKDLLLEQVKKQGVDLEQSRKEEEQQMLQDARQWLNSGRIEDVRQARSGATALHVAAAKGYSEVLRLLIQAGYELNVQDHDGWTPLHAAAHWGVKEACSILAEALCDMDIRNKLGQTPFDVADEGLVEHLEMLQKKQDVLRSEKETRNKLIESDLNSKFQSGLFKNKEKMLYEEEIPKSQDTEEENKESSSSSSEEEEGEDEVSESETEKEADKKPEATVNHSNSEIKSRIMEQIPAPAQNTFSASSARRLSSLFNKAEEPKDESPSSWRLGLRKTGSHNMLSEVANSREALRDRGSSIYRSSSSPRISALLDDKDKERENKSYFSMLVPRRLSSTSDIEEKENRESAVNLVRSGPHTRQLWSDEAKGSETPQTIAPSTYTSTYLKRTPYKSQADSTAEKTADSVSSSTPLCVITNRPAPSTANGVPAATVFSSAGTDPSVEAREKRRSYLTPVRDEEAESLRKARSRQARQTRRSTQGVTLTDLQEAEKTFSRSRAERQAQEQPGEKLEDPGGLEGSTKKQEPSAAPTKGAGEGRSLEEEPIYHRLRYPTQPDKPTTPVSPSASRPSLYTGSHLLRTSRASVPDSENSETSTHATAAKEMDTSEKEEADLDDQSSNRLSVRERRRAKDRRRGTGINFWTNDEDETDVSEEVKEALHERLSRLESGGTNPTSSDSYSDRASARARREAREARLASLTSRVEEDSNRDYKKLYESALTENQKLKTKLQEAQLELADIKAKLEKMAQQKQEKTSDRSSVLEVEKRERRALERKMSEMEEEMKVLTELKSDNQRLKDENGALIRVISKLSK</sequence>
<dbReference type="InterPro" id="IPR031775">
    <property type="entry name" value="PRKG1_interact"/>
</dbReference>
<evidence type="ECO:0000313" key="15">
    <source>
        <dbReference type="Proteomes" id="UP000694415"/>
    </source>
</evidence>
<comment type="function">
    <text evidence="7">Regulates myosin phosphatase activity. Augments Ca(2+) sensitivity of the contractile apparatus.</text>
</comment>
<keyword evidence="4" id="KW-0677">Repeat</keyword>
<dbReference type="InterPro" id="IPR036770">
    <property type="entry name" value="Ankyrin_rpt-contain_sf"/>
</dbReference>
<dbReference type="SMART" id="SM00248">
    <property type="entry name" value="ANK"/>
    <property type="match status" value="5"/>
</dbReference>
<feature type="compositionally biased region" description="Basic and acidic residues" evidence="12">
    <location>
        <begin position="655"/>
        <end position="679"/>
    </location>
</feature>
<feature type="region of interest" description="Disordered" evidence="12">
    <location>
        <begin position="1"/>
        <end position="52"/>
    </location>
</feature>
<keyword evidence="15" id="KW-1185">Reference proteome</keyword>
<keyword evidence="11" id="KW-0175">Coiled coil</keyword>
<keyword evidence="5 10" id="KW-0040">ANK repeat</keyword>
<feature type="compositionally biased region" description="Polar residues" evidence="12">
    <location>
        <begin position="538"/>
        <end position="564"/>
    </location>
</feature>
<dbReference type="GO" id="GO:0019208">
    <property type="term" value="F:phosphatase regulator activity"/>
    <property type="evidence" value="ECO:0007669"/>
    <property type="project" value="UniProtKB-UniRule"/>
</dbReference>
<dbReference type="Ensembl" id="ENSMSIT00000025866.1">
    <property type="protein sequence ID" value="ENSMSIP00000020488.1"/>
    <property type="gene ID" value="ENSMSIG00000017245.1"/>
</dbReference>
<dbReference type="AlphaFoldDB" id="A0A8C6HFA1"/>
<feature type="region of interest" description="Disordered" evidence="12">
    <location>
        <begin position="503"/>
        <end position="873"/>
    </location>
</feature>
<dbReference type="PANTHER" id="PTHR24179">
    <property type="entry name" value="PROTEIN PHOSPHATASE 1 REGULATORY SUBUNIT 12"/>
    <property type="match status" value="1"/>
</dbReference>
<feature type="repeat" description="ANK" evidence="10">
    <location>
        <begin position="216"/>
        <end position="248"/>
    </location>
</feature>
<proteinExistence type="predicted"/>
<name>A0A8C6HFA1_MUSSI</name>
<comment type="subcellular location">
    <subcellularLocation>
        <location evidence="1">Cytoplasm</location>
        <location evidence="1">Cytoskeleton</location>
        <location evidence="1">Stress fiber</location>
    </subcellularLocation>
</comment>
<feature type="compositionally biased region" description="Basic and acidic residues" evidence="12">
    <location>
        <begin position="844"/>
        <end position="860"/>
    </location>
</feature>
<keyword evidence="6" id="KW-0206">Cytoskeleton</keyword>
<feature type="region of interest" description="Disordered" evidence="12">
    <location>
        <begin position="342"/>
        <end position="443"/>
    </location>
</feature>
<dbReference type="GO" id="GO:0030018">
    <property type="term" value="C:Z disc"/>
    <property type="evidence" value="ECO:0007669"/>
    <property type="project" value="TreeGrafter"/>
</dbReference>
<dbReference type="Pfam" id="PF15898">
    <property type="entry name" value="PRKG1_interact"/>
    <property type="match status" value="1"/>
</dbReference>
<evidence type="ECO:0000256" key="10">
    <source>
        <dbReference type="PROSITE-ProRule" id="PRU00023"/>
    </source>
</evidence>
<feature type="region of interest" description="Disordered" evidence="12">
    <location>
        <begin position="464"/>
        <end position="488"/>
    </location>
</feature>
<dbReference type="Gene3D" id="6.10.250.1820">
    <property type="match status" value="1"/>
</dbReference>
<dbReference type="InterPro" id="IPR051226">
    <property type="entry name" value="PP1_Regulatory_Subunit"/>
</dbReference>
<dbReference type="PROSITE" id="PS50297">
    <property type="entry name" value="ANK_REP_REGION"/>
    <property type="match status" value="3"/>
</dbReference>
<feature type="compositionally biased region" description="Basic and acidic residues" evidence="12">
    <location>
        <begin position="1"/>
        <end position="24"/>
    </location>
</feature>
<protein>
    <recommendedName>
        <fullName evidence="9">Protein phosphatase 1 regulatory subunit</fullName>
    </recommendedName>
</protein>
<organism evidence="14 15">
    <name type="scientific">Mus spicilegus</name>
    <name type="common">Mound-building mouse</name>
    <dbReference type="NCBI Taxonomy" id="10103"/>
    <lineage>
        <taxon>Eukaryota</taxon>
        <taxon>Metazoa</taxon>
        <taxon>Chordata</taxon>
        <taxon>Craniata</taxon>
        <taxon>Vertebrata</taxon>
        <taxon>Euteleostomi</taxon>
        <taxon>Mammalia</taxon>
        <taxon>Eutheria</taxon>
        <taxon>Euarchontoglires</taxon>
        <taxon>Glires</taxon>
        <taxon>Rodentia</taxon>
        <taxon>Myomorpha</taxon>
        <taxon>Muroidea</taxon>
        <taxon>Muridae</taxon>
        <taxon>Murinae</taxon>
        <taxon>Mus</taxon>
        <taxon>Mus</taxon>
    </lineage>
</organism>
<dbReference type="PANTHER" id="PTHR24179:SF18">
    <property type="entry name" value="PROTEIN PHOSPHATASE 1 REGULATORY SUBUNIT 12B"/>
    <property type="match status" value="1"/>
</dbReference>
<feature type="compositionally biased region" description="Polar residues" evidence="12">
    <location>
        <begin position="722"/>
        <end position="739"/>
    </location>
</feature>
<keyword evidence="3" id="KW-0597">Phosphoprotein</keyword>
<feature type="compositionally biased region" description="Basic residues" evidence="12">
    <location>
        <begin position="632"/>
        <end position="642"/>
    </location>
</feature>
<evidence type="ECO:0000259" key="13">
    <source>
        <dbReference type="Pfam" id="PF15898"/>
    </source>
</evidence>
<comment type="subunit">
    <text evidence="8">PP1 comprises a catalytic subunit, PPP1CA, PPP1CB or PPP1CC, and one or several targeting or regulatory subunits. PPP1R12B mediates binding to myosin. Isoform 3 and isoform 4 bind PPP1R12A, but not isoform 1 of PPP1R12B itself. Binds IL16.</text>
</comment>
<dbReference type="GO" id="GO:0019901">
    <property type="term" value="F:protein kinase binding"/>
    <property type="evidence" value="ECO:0007669"/>
    <property type="project" value="InterPro"/>
</dbReference>
<feature type="repeat" description="ANK" evidence="10">
    <location>
        <begin position="90"/>
        <end position="122"/>
    </location>
</feature>
<dbReference type="GO" id="GO:0007165">
    <property type="term" value="P:signal transduction"/>
    <property type="evidence" value="ECO:0007669"/>
    <property type="project" value="InterPro"/>
</dbReference>
<feature type="compositionally biased region" description="Basic and acidic residues" evidence="12">
    <location>
        <begin position="765"/>
        <end position="774"/>
    </location>
</feature>
<feature type="compositionally biased region" description="Polar residues" evidence="12">
    <location>
        <begin position="747"/>
        <end position="763"/>
    </location>
</feature>
<evidence type="ECO:0000313" key="14">
    <source>
        <dbReference type="Ensembl" id="ENSMSIP00000020488.1"/>
    </source>
</evidence>
<evidence type="ECO:0000256" key="7">
    <source>
        <dbReference type="ARBA" id="ARBA00059024"/>
    </source>
</evidence>
<dbReference type="PROSITE" id="PS50088">
    <property type="entry name" value="ANK_REPEAT"/>
    <property type="match status" value="4"/>
</dbReference>
<evidence type="ECO:0000256" key="9">
    <source>
        <dbReference type="PIRNR" id="PIRNR038141"/>
    </source>
</evidence>
<evidence type="ECO:0000256" key="6">
    <source>
        <dbReference type="ARBA" id="ARBA00023212"/>
    </source>
</evidence>
<dbReference type="FunFam" id="1.25.40.20:FF:000004">
    <property type="entry name" value="Phosphatase 1 regulatory subunit 12A"/>
    <property type="match status" value="1"/>
</dbReference>
<dbReference type="Gene3D" id="6.10.140.390">
    <property type="match status" value="1"/>
</dbReference>
<feature type="compositionally biased region" description="Basic residues" evidence="12">
    <location>
        <begin position="791"/>
        <end position="801"/>
    </location>
</feature>
<dbReference type="SUPFAM" id="SSF48403">
    <property type="entry name" value="Ankyrin repeat"/>
    <property type="match status" value="1"/>
</dbReference>
<evidence type="ECO:0000256" key="1">
    <source>
        <dbReference type="ARBA" id="ARBA00004529"/>
    </source>
</evidence>
<reference evidence="14" key="2">
    <citation type="submission" date="2025-09" db="UniProtKB">
        <authorList>
            <consortium name="Ensembl"/>
        </authorList>
    </citation>
    <scope>IDENTIFICATION</scope>
</reference>
<reference evidence="14" key="1">
    <citation type="submission" date="2025-08" db="UniProtKB">
        <authorList>
            <consortium name="Ensembl"/>
        </authorList>
    </citation>
    <scope>IDENTIFICATION</scope>
</reference>
<evidence type="ECO:0000256" key="2">
    <source>
        <dbReference type="ARBA" id="ARBA00022490"/>
    </source>
</evidence>
<evidence type="ECO:0000256" key="4">
    <source>
        <dbReference type="ARBA" id="ARBA00022737"/>
    </source>
</evidence>
<dbReference type="GeneTree" id="ENSGT00940000157067"/>
<evidence type="ECO:0000256" key="3">
    <source>
        <dbReference type="ARBA" id="ARBA00022553"/>
    </source>
</evidence>
<dbReference type="PIRSF" id="PIRSF038141">
    <property type="entry name" value="PP1_12ABC_vert"/>
    <property type="match status" value="1"/>
</dbReference>
<dbReference type="CDD" id="cd21944">
    <property type="entry name" value="IPD_MYPT1"/>
    <property type="match status" value="1"/>
</dbReference>
<accession>A0A8C6HFA1</accession>
<feature type="compositionally biased region" description="Acidic residues" evidence="12">
    <location>
        <begin position="362"/>
        <end position="374"/>
    </location>
</feature>
<dbReference type="InterPro" id="IPR017401">
    <property type="entry name" value="MYPT1/MYPT2/Mbs85"/>
</dbReference>
<dbReference type="FunFam" id="1.25.40.20:FF:000007">
    <property type="entry name" value="Phosphatase 1 regulatory subunit 12A"/>
    <property type="match status" value="1"/>
</dbReference>
<dbReference type="GO" id="GO:0001725">
    <property type="term" value="C:stress fiber"/>
    <property type="evidence" value="ECO:0007669"/>
    <property type="project" value="UniProtKB-SubCell"/>
</dbReference>
<feature type="compositionally biased region" description="Basic and acidic residues" evidence="12">
    <location>
        <begin position="622"/>
        <end position="631"/>
    </location>
</feature>
<feature type="compositionally biased region" description="Low complexity" evidence="12">
    <location>
        <begin position="411"/>
        <end position="423"/>
    </location>
</feature>
<dbReference type="GO" id="GO:0031672">
    <property type="term" value="C:A band"/>
    <property type="evidence" value="ECO:0007669"/>
    <property type="project" value="TreeGrafter"/>
</dbReference>
<dbReference type="InterPro" id="IPR002110">
    <property type="entry name" value="Ankyrin_rpt"/>
</dbReference>
<feature type="domain" description="cGMP-dependent protein kinase interacting" evidence="13">
    <location>
        <begin position="875"/>
        <end position="976"/>
    </location>
</feature>
<comment type="subunit">
    <text evidence="9">PP1 comprises a catalytic subunit, and one or several targeting or regulatory subunits.</text>
</comment>
<evidence type="ECO:0000256" key="12">
    <source>
        <dbReference type="SAM" id="MobiDB-lite"/>
    </source>
</evidence>
<feature type="coiled-coil region" evidence="11">
    <location>
        <begin position="873"/>
        <end position="970"/>
    </location>
</feature>
<dbReference type="Pfam" id="PF12796">
    <property type="entry name" value="Ank_2"/>
    <property type="match status" value="2"/>
</dbReference>